<dbReference type="PANTHER" id="PTHR30087">
    <property type="entry name" value="INNER MEMBRANE PROTEIN"/>
    <property type="match status" value="1"/>
</dbReference>
<organism evidence="2 3">
    <name type="scientific">Sphaerisporangium dianthi</name>
    <dbReference type="NCBI Taxonomy" id="1436120"/>
    <lineage>
        <taxon>Bacteria</taxon>
        <taxon>Bacillati</taxon>
        <taxon>Actinomycetota</taxon>
        <taxon>Actinomycetes</taxon>
        <taxon>Streptosporangiales</taxon>
        <taxon>Streptosporangiaceae</taxon>
        <taxon>Sphaerisporangium</taxon>
    </lineage>
</organism>
<dbReference type="Pfam" id="PF08349">
    <property type="entry name" value="DUF1722"/>
    <property type="match status" value="1"/>
</dbReference>
<gene>
    <name evidence="2" type="ORF">ACFO60_28235</name>
</gene>
<name>A0ABV9CQ65_9ACTN</name>
<feature type="domain" description="DUF1722" evidence="1">
    <location>
        <begin position="198"/>
        <end position="314"/>
    </location>
</feature>
<sequence>MPAGHAEHRADEKRSTARPRVAVSSCLLGEPVRFNGGHSRDRFVSGALSAWVDWVPICPEIEIGLGAPRETLHLEGTPEAPRMVTRTSRRDLTEPMTALAKARAAALRVDGYVFKAKSPTCGLHGVPVHGSGRRGRGLYASAMIEAHPLLPVEDEGRLHDDVLREAFVERVFAHARLRALLEDDWRARDLVSFHARHKMQLLAHDPAAYRKIGRLVAEAGTLPPERLAAAYGRAFRAALATRATVGRNANVLLHCLGMVSDGLDRVRRADMVEVIDAYRAHQVALSVPLALLRHHVKGTGVTYLAGQSYFSLYPDELGLRNHVA</sequence>
<evidence type="ECO:0000313" key="3">
    <source>
        <dbReference type="Proteomes" id="UP001596004"/>
    </source>
</evidence>
<dbReference type="EMBL" id="JBHSFP010000024">
    <property type="protein sequence ID" value="MFC4534664.1"/>
    <property type="molecule type" value="Genomic_DNA"/>
</dbReference>
<dbReference type="InterPro" id="IPR007553">
    <property type="entry name" value="2-thiour_desulf"/>
</dbReference>
<proteinExistence type="predicted"/>
<evidence type="ECO:0000313" key="2">
    <source>
        <dbReference type="EMBL" id="MFC4534664.1"/>
    </source>
</evidence>
<dbReference type="Pfam" id="PF04463">
    <property type="entry name" value="2-thiour_desulf"/>
    <property type="match status" value="1"/>
</dbReference>
<dbReference type="PANTHER" id="PTHR30087:SF0">
    <property type="entry name" value="INNER MEMBRANE PROTEIN"/>
    <property type="match status" value="1"/>
</dbReference>
<accession>A0ABV9CQ65</accession>
<protein>
    <submittedName>
        <fullName evidence="2">YbgA family protein</fullName>
    </submittedName>
</protein>
<dbReference type="Proteomes" id="UP001596004">
    <property type="component" value="Unassembled WGS sequence"/>
</dbReference>
<evidence type="ECO:0000259" key="1">
    <source>
        <dbReference type="Pfam" id="PF08349"/>
    </source>
</evidence>
<dbReference type="RefSeq" id="WP_380845746.1">
    <property type="nucleotide sequence ID" value="NZ_JBHSFP010000024.1"/>
</dbReference>
<keyword evidence="3" id="KW-1185">Reference proteome</keyword>
<reference evidence="3" key="1">
    <citation type="journal article" date="2019" name="Int. J. Syst. Evol. Microbiol.">
        <title>The Global Catalogue of Microorganisms (GCM) 10K type strain sequencing project: providing services to taxonomists for standard genome sequencing and annotation.</title>
        <authorList>
            <consortium name="The Broad Institute Genomics Platform"/>
            <consortium name="The Broad Institute Genome Sequencing Center for Infectious Disease"/>
            <person name="Wu L."/>
            <person name="Ma J."/>
        </authorList>
    </citation>
    <scope>NUCLEOTIDE SEQUENCE [LARGE SCALE GENOMIC DNA]</scope>
    <source>
        <strain evidence="3">CGMCC 4.7132</strain>
    </source>
</reference>
<comment type="caution">
    <text evidence="2">The sequence shown here is derived from an EMBL/GenBank/DDBJ whole genome shotgun (WGS) entry which is preliminary data.</text>
</comment>
<dbReference type="InterPro" id="IPR013560">
    <property type="entry name" value="DUF1722"/>
</dbReference>